<evidence type="ECO:0000256" key="4">
    <source>
        <dbReference type="ARBA" id="ARBA00022490"/>
    </source>
</evidence>
<name>A0A2V1GUP3_9GAMM</name>
<dbReference type="Proteomes" id="UP000244906">
    <property type="component" value="Unassembled WGS sequence"/>
</dbReference>
<evidence type="ECO:0000256" key="3">
    <source>
        <dbReference type="ARBA" id="ARBA00022296"/>
    </source>
</evidence>
<dbReference type="GO" id="GO:0000018">
    <property type="term" value="P:regulation of DNA recombination"/>
    <property type="evidence" value="ECO:0007669"/>
    <property type="project" value="TreeGrafter"/>
</dbReference>
<keyword evidence="8" id="KW-1185">Reference proteome</keyword>
<comment type="similarity">
    <text evidence="2 6">Belongs to the RdgC family.</text>
</comment>
<dbReference type="InterPro" id="IPR007476">
    <property type="entry name" value="RdgC"/>
</dbReference>
<keyword evidence="4 6" id="KW-0963">Cytoplasm</keyword>
<evidence type="ECO:0000256" key="2">
    <source>
        <dbReference type="ARBA" id="ARBA00008657"/>
    </source>
</evidence>
<dbReference type="GO" id="GO:0043590">
    <property type="term" value="C:bacterial nucleoid"/>
    <property type="evidence" value="ECO:0007669"/>
    <property type="project" value="TreeGrafter"/>
</dbReference>
<dbReference type="PANTHER" id="PTHR38103:SF1">
    <property type="entry name" value="RECOMBINATION-ASSOCIATED PROTEIN RDGC"/>
    <property type="match status" value="1"/>
</dbReference>
<evidence type="ECO:0000256" key="1">
    <source>
        <dbReference type="ARBA" id="ARBA00004453"/>
    </source>
</evidence>
<sequence>MWFRNLQIYRLTDGFSYSQEELEVKLEEMAFKPCGKTDPSRSGWVAALPGSATLLSHYAEGNLLLRSRLEEKILPTSVVKEELDVKVQEIEHKENRKVGRKEKTQLKEEITFTLLPRAFTRSRYIRILIMPEHNLLITDNSSAAKSEEVIHQLRQGLGSLPTIPLRIRTSPSAEMSRWLLESNFPAGFTPEQACEMRAPEKDGGILKVKDQELTSDELLAHLHSGMEVSQLAVNWRDRLTLTLHKDLSLRQIKFTELLQEESDNQAGEDAETRMDADFCLMCKEFKPLIDDLIESFGGEDSSLGDN</sequence>
<dbReference type="GO" id="GO:0005737">
    <property type="term" value="C:cytoplasm"/>
    <property type="evidence" value="ECO:0007669"/>
    <property type="project" value="UniProtKB-UniRule"/>
</dbReference>
<dbReference type="OrthoDB" id="5290530at2"/>
<protein>
    <recommendedName>
        <fullName evidence="3 6">Recombination-associated protein RdgC</fullName>
    </recommendedName>
</protein>
<comment type="caution">
    <text evidence="7">The sequence shown here is derived from an EMBL/GenBank/DDBJ whole genome shotgun (WGS) entry which is preliminary data.</text>
</comment>
<dbReference type="EMBL" id="QDDL01000004">
    <property type="protein sequence ID" value="PVZ69030.1"/>
    <property type="molecule type" value="Genomic_DNA"/>
</dbReference>
<dbReference type="NCBIfam" id="NF001464">
    <property type="entry name" value="PRK00321.1-5"/>
    <property type="match status" value="1"/>
</dbReference>
<reference evidence="7 8" key="1">
    <citation type="submission" date="2018-04" db="EMBL/GenBank/DDBJ databases">
        <title>Thalassorhabdus spongiae gen. nov., sp. nov., isolated from a marine sponge in South-West Iceland.</title>
        <authorList>
            <person name="Knobloch S."/>
            <person name="Daussin A."/>
            <person name="Johannsson R."/>
            <person name="Marteinsson V.T."/>
        </authorList>
    </citation>
    <scope>NUCLEOTIDE SEQUENCE [LARGE SCALE GENOMIC DNA]</scope>
    <source>
        <strain evidence="7 8">Hp12</strain>
    </source>
</reference>
<evidence type="ECO:0000256" key="5">
    <source>
        <dbReference type="ARBA" id="ARBA00023172"/>
    </source>
</evidence>
<dbReference type="PANTHER" id="PTHR38103">
    <property type="entry name" value="RECOMBINATION-ASSOCIATED PROTEIN RDGC"/>
    <property type="match status" value="1"/>
</dbReference>
<keyword evidence="5 6" id="KW-0233">DNA recombination</keyword>
<proteinExistence type="inferred from homology"/>
<dbReference type="HAMAP" id="MF_00194">
    <property type="entry name" value="RdgC"/>
    <property type="match status" value="1"/>
</dbReference>
<dbReference type="GO" id="GO:0003690">
    <property type="term" value="F:double-stranded DNA binding"/>
    <property type="evidence" value="ECO:0007669"/>
    <property type="project" value="TreeGrafter"/>
</dbReference>
<evidence type="ECO:0000256" key="6">
    <source>
        <dbReference type="HAMAP-Rule" id="MF_00194"/>
    </source>
</evidence>
<dbReference type="GO" id="GO:0006310">
    <property type="term" value="P:DNA recombination"/>
    <property type="evidence" value="ECO:0007669"/>
    <property type="project" value="UniProtKB-UniRule"/>
</dbReference>
<comment type="function">
    <text evidence="6">May be involved in recombination.</text>
</comment>
<dbReference type="NCBIfam" id="NF001462">
    <property type="entry name" value="PRK00321.1-3"/>
    <property type="match status" value="1"/>
</dbReference>
<organism evidence="7 8">
    <name type="scientific">Pelagibaculum spongiae</name>
    <dbReference type="NCBI Taxonomy" id="2080658"/>
    <lineage>
        <taxon>Bacteria</taxon>
        <taxon>Pseudomonadati</taxon>
        <taxon>Pseudomonadota</taxon>
        <taxon>Gammaproteobacteria</taxon>
        <taxon>Oceanospirillales</taxon>
        <taxon>Pelagibaculum</taxon>
    </lineage>
</organism>
<evidence type="ECO:0000313" key="8">
    <source>
        <dbReference type="Proteomes" id="UP000244906"/>
    </source>
</evidence>
<dbReference type="RefSeq" id="WP_116687412.1">
    <property type="nucleotide sequence ID" value="NZ_CAWNYD010000004.1"/>
</dbReference>
<dbReference type="Pfam" id="PF04381">
    <property type="entry name" value="RdgC"/>
    <property type="match status" value="1"/>
</dbReference>
<evidence type="ECO:0000313" key="7">
    <source>
        <dbReference type="EMBL" id="PVZ69030.1"/>
    </source>
</evidence>
<dbReference type="AlphaFoldDB" id="A0A2V1GUP3"/>
<gene>
    <name evidence="6" type="primary">rdgC</name>
    <name evidence="7" type="ORF">DC094_12420</name>
</gene>
<accession>A0A2V1GUP3</accession>
<comment type="subcellular location">
    <subcellularLocation>
        <location evidence="1 6">Cytoplasm</location>
        <location evidence="1 6">Nucleoid</location>
    </subcellularLocation>
</comment>